<keyword evidence="2" id="KW-1185">Reference proteome</keyword>
<protein>
    <submittedName>
        <fullName evidence="1">Uncharacterized protein</fullName>
    </submittedName>
</protein>
<dbReference type="AlphaFoldDB" id="A0A1C3N5R3"/>
<gene>
    <name evidence="1" type="ORF">GA0070620_3446</name>
</gene>
<reference evidence="2" key="1">
    <citation type="submission" date="2016-06" db="EMBL/GenBank/DDBJ databases">
        <authorList>
            <person name="Varghese N."/>
        </authorList>
    </citation>
    <scope>NUCLEOTIDE SEQUENCE [LARGE SCALE GENOMIC DNA]</scope>
    <source>
        <strain evidence="2">DSM 45344</strain>
    </source>
</reference>
<organism evidence="1 2">
    <name type="scientific">Micromonospora krabiensis</name>
    <dbReference type="NCBI Taxonomy" id="307121"/>
    <lineage>
        <taxon>Bacteria</taxon>
        <taxon>Bacillati</taxon>
        <taxon>Actinomycetota</taxon>
        <taxon>Actinomycetes</taxon>
        <taxon>Micromonosporales</taxon>
        <taxon>Micromonosporaceae</taxon>
        <taxon>Micromonospora</taxon>
    </lineage>
</organism>
<name>A0A1C3N5R3_9ACTN</name>
<proteinExistence type="predicted"/>
<dbReference type="Proteomes" id="UP000199393">
    <property type="component" value="Chromosome I"/>
</dbReference>
<dbReference type="RefSeq" id="WP_091592113.1">
    <property type="nucleotide sequence ID" value="NZ_JBHRWG010000004.1"/>
</dbReference>
<dbReference type="EMBL" id="LT598496">
    <property type="protein sequence ID" value="SBV27915.1"/>
    <property type="molecule type" value="Genomic_DNA"/>
</dbReference>
<accession>A0A1C3N5R3</accession>
<evidence type="ECO:0000313" key="1">
    <source>
        <dbReference type="EMBL" id="SBV27915.1"/>
    </source>
</evidence>
<sequence length="104" mass="11597">MDTTTETTEAIEFINLADDHYPYLYPVPRTFELDFLASEADKWALLAHGGITQSSPEQTPLQAWRDAVAVASGLPADHFRPELGRPLDLGFSPSHARMFAFYLA</sequence>
<evidence type="ECO:0000313" key="2">
    <source>
        <dbReference type="Proteomes" id="UP000199393"/>
    </source>
</evidence>
<dbReference type="STRING" id="307121.GA0070620_3446"/>